<dbReference type="GO" id="GO:0000724">
    <property type="term" value="P:double-strand break repair via homologous recombination"/>
    <property type="evidence" value="ECO:0007669"/>
    <property type="project" value="TreeGrafter"/>
</dbReference>
<dbReference type="EMBL" id="QMRA01000006">
    <property type="protein sequence ID" value="RLE55519.1"/>
    <property type="molecule type" value="Genomic_DNA"/>
</dbReference>
<protein>
    <recommendedName>
        <fullName evidence="3">SWIM-type domain-containing protein</fullName>
    </recommendedName>
</protein>
<sequence>MTISSLYQVFVKLKEEKRLTDEIASSLLEKYDERFLRALDLVNARKVKKYIFRPSGVERWVVFGMHGEYLVIPRSFCQCDDFYISVVVRKSKDTCYHLIAQTIAEALGNYEEEILDDSEYSNFMRKFHEI</sequence>
<reference evidence="1 2" key="1">
    <citation type="submission" date="2018-06" db="EMBL/GenBank/DDBJ databases">
        <title>Extensive metabolic versatility and redundancy in microbially diverse, dynamic hydrothermal sediments.</title>
        <authorList>
            <person name="Dombrowski N."/>
            <person name="Teske A."/>
            <person name="Baker B.J."/>
        </authorList>
    </citation>
    <scope>NUCLEOTIDE SEQUENCE [LARGE SCALE GENOMIC DNA]</scope>
    <source>
        <strain evidence="1">B20_G2</strain>
    </source>
</reference>
<proteinExistence type="predicted"/>
<evidence type="ECO:0008006" key="3">
    <source>
        <dbReference type="Google" id="ProtNLM"/>
    </source>
</evidence>
<evidence type="ECO:0000313" key="2">
    <source>
        <dbReference type="Proteomes" id="UP000269499"/>
    </source>
</evidence>
<evidence type="ECO:0000313" key="1">
    <source>
        <dbReference type="EMBL" id="RLE55519.1"/>
    </source>
</evidence>
<accession>A0A497F8E0</accession>
<name>A0A497F8E0_9CREN</name>
<dbReference type="AlphaFoldDB" id="A0A497F8E0"/>
<comment type="caution">
    <text evidence="1">The sequence shown here is derived from an EMBL/GenBank/DDBJ whole genome shotgun (WGS) entry which is preliminary data.</text>
</comment>
<dbReference type="Proteomes" id="UP000269499">
    <property type="component" value="Unassembled WGS sequence"/>
</dbReference>
<dbReference type="PANTHER" id="PTHR28498:SF1">
    <property type="entry name" value="ZINC FINGER SWIM DOMAIN-CONTAINING PROTEIN 7"/>
    <property type="match status" value="1"/>
</dbReference>
<dbReference type="PANTHER" id="PTHR28498">
    <property type="entry name" value="ZINC FINGER SWIM DOMAIN-CONTAINING PROTEIN 7"/>
    <property type="match status" value="1"/>
</dbReference>
<gene>
    <name evidence="1" type="ORF">DRJ26_00745</name>
</gene>
<organism evidence="1 2">
    <name type="scientific">Thermoproteota archaeon</name>
    <dbReference type="NCBI Taxonomy" id="2056631"/>
    <lineage>
        <taxon>Archaea</taxon>
        <taxon>Thermoproteota</taxon>
    </lineage>
</organism>